<feature type="non-terminal residue" evidence="8">
    <location>
        <position position="1"/>
    </location>
</feature>
<dbReference type="PANTHER" id="PTHR43520">
    <property type="entry name" value="ATP7, ISOFORM B"/>
    <property type="match status" value="1"/>
</dbReference>
<comment type="subcellular location">
    <subcellularLocation>
        <location evidence="1">Membrane</location>
    </subcellularLocation>
</comment>
<comment type="caution">
    <text evidence="8">The sequence shown here is derived from an EMBL/GenBank/DDBJ whole genome shotgun (WGS) entry which is preliminary data.</text>
</comment>
<dbReference type="GO" id="GO:0005507">
    <property type="term" value="F:copper ion binding"/>
    <property type="evidence" value="ECO:0007669"/>
    <property type="project" value="TreeGrafter"/>
</dbReference>
<evidence type="ECO:0000313" key="8">
    <source>
        <dbReference type="EMBL" id="MCH3852399.1"/>
    </source>
</evidence>
<dbReference type="InterPro" id="IPR001757">
    <property type="entry name" value="P_typ_ATPase"/>
</dbReference>
<evidence type="ECO:0000256" key="6">
    <source>
        <dbReference type="ARBA" id="ARBA00037143"/>
    </source>
</evidence>
<evidence type="ECO:0000256" key="7">
    <source>
        <dbReference type="ARBA" id="ARBA00040690"/>
    </source>
</evidence>
<dbReference type="Gene3D" id="3.40.1110.10">
    <property type="entry name" value="Calcium-transporting ATPase, cytoplasmic domain N"/>
    <property type="match status" value="1"/>
</dbReference>
<dbReference type="PRINTS" id="PR00119">
    <property type="entry name" value="CATATPASE"/>
</dbReference>
<name>A0AAW5EHZ0_CAMJU</name>
<dbReference type="RefSeq" id="WP_240381446.1">
    <property type="nucleotide sequence ID" value="NZ_JAJUOL010000063.1"/>
</dbReference>
<protein>
    <recommendedName>
        <fullName evidence="7">Copper-transporting ATPase</fullName>
    </recommendedName>
</protein>
<dbReference type="GO" id="GO:0043682">
    <property type="term" value="F:P-type divalent copper transporter activity"/>
    <property type="evidence" value="ECO:0007669"/>
    <property type="project" value="TreeGrafter"/>
</dbReference>
<evidence type="ECO:0000313" key="9">
    <source>
        <dbReference type="Proteomes" id="UP001199644"/>
    </source>
</evidence>
<dbReference type="NCBIfam" id="TIGR01494">
    <property type="entry name" value="ATPase_P-type"/>
    <property type="match status" value="1"/>
</dbReference>
<dbReference type="AlphaFoldDB" id="A0AAW5EHZ0"/>
<keyword evidence="2" id="KW-0812">Transmembrane</keyword>
<evidence type="ECO:0000256" key="5">
    <source>
        <dbReference type="ARBA" id="ARBA00023136"/>
    </source>
</evidence>
<comment type="function">
    <text evidence="6">Probably involved in copper export.</text>
</comment>
<dbReference type="EMBL" id="JAJUOL010000063">
    <property type="protein sequence ID" value="MCH3852399.1"/>
    <property type="molecule type" value="Genomic_DNA"/>
</dbReference>
<evidence type="ECO:0000256" key="3">
    <source>
        <dbReference type="ARBA" id="ARBA00022967"/>
    </source>
</evidence>
<accession>A0AAW5EHZ0</accession>
<dbReference type="InterPro" id="IPR023299">
    <property type="entry name" value="ATPase_P-typ_cyto_dom_N"/>
</dbReference>
<proteinExistence type="predicted"/>
<keyword evidence="3" id="KW-1278">Translocase</keyword>
<dbReference type="GO" id="GO:0016020">
    <property type="term" value="C:membrane"/>
    <property type="evidence" value="ECO:0007669"/>
    <property type="project" value="UniProtKB-SubCell"/>
</dbReference>
<dbReference type="Proteomes" id="UP001199644">
    <property type="component" value="Unassembled WGS sequence"/>
</dbReference>
<dbReference type="GO" id="GO:0055070">
    <property type="term" value="P:copper ion homeostasis"/>
    <property type="evidence" value="ECO:0007669"/>
    <property type="project" value="TreeGrafter"/>
</dbReference>
<dbReference type="Gene3D" id="3.40.50.1000">
    <property type="entry name" value="HAD superfamily/HAD-like"/>
    <property type="match status" value="1"/>
</dbReference>
<dbReference type="GO" id="GO:0016887">
    <property type="term" value="F:ATP hydrolysis activity"/>
    <property type="evidence" value="ECO:0007669"/>
    <property type="project" value="InterPro"/>
</dbReference>
<gene>
    <name evidence="8" type="ORF">LZC39_09875</name>
</gene>
<organism evidence="8 9">
    <name type="scientific">Campylobacter jejuni</name>
    <dbReference type="NCBI Taxonomy" id="197"/>
    <lineage>
        <taxon>Bacteria</taxon>
        <taxon>Pseudomonadati</taxon>
        <taxon>Campylobacterota</taxon>
        <taxon>Epsilonproteobacteria</taxon>
        <taxon>Campylobacterales</taxon>
        <taxon>Campylobacteraceae</taxon>
        <taxon>Campylobacter</taxon>
    </lineage>
</organism>
<evidence type="ECO:0000256" key="2">
    <source>
        <dbReference type="ARBA" id="ARBA00022692"/>
    </source>
</evidence>
<dbReference type="InterPro" id="IPR023214">
    <property type="entry name" value="HAD_sf"/>
</dbReference>
<dbReference type="InterPro" id="IPR036412">
    <property type="entry name" value="HAD-like_sf"/>
</dbReference>
<reference evidence="8" key="1">
    <citation type="submission" date="2021-12" db="EMBL/GenBank/DDBJ databases">
        <title>Prevalence of phenicol resistance gene fexA in Campylobacter isolated from poultry supply chain.</title>
        <authorList>
            <person name="Tang B."/>
            <person name="Zheng X."/>
            <person name="Lin J."/>
            <person name="Lin R."/>
            <person name="Yang H."/>
            <person name="Shen Z."/>
            <person name="Xia F."/>
        </authorList>
    </citation>
    <scope>NUCLEOTIDE SEQUENCE</scope>
    <source>
        <strain evidence="8">CJHN2011004</strain>
    </source>
</reference>
<evidence type="ECO:0000256" key="1">
    <source>
        <dbReference type="ARBA" id="ARBA00004370"/>
    </source>
</evidence>
<dbReference type="GO" id="GO:0005524">
    <property type="term" value="F:ATP binding"/>
    <property type="evidence" value="ECO:0007669"/>
    <property type="project" value="InterPro"/>
</dbReference>
<dbReference type="SUPFAM" id="SSF56784">
    <property type="entry name" value="HAD-like"/>
    <property type="match status" value="1"/>
</dbReference>
<dbReference type="PANTHER" id="PTHR43520:SF8">
    <property type="entry name" value="P-TYPE CU(+) TRANSPORTER"/>
    <property type="match status" value="1"/>
</dbReference>
<dbReference type="Pfam" id="PF00702">
    <property type="entry name" value="Hydrolase"/>
    <property type="match status" value="1"/>
</dbReference>
<evidence type="ECO:0000256" key="4">
    <source>
        <dbReference type="ARBA" id="ARBA00022989"/>
    </source>
</evidence>
<sequence>SGVKNLEKADEFLQSLKEEALICVYFAKNGECLGVLTLKNTLKEGAKELIEDFKKQKIQSIILSGDNEKSVQSVANLLGIADFKAGLLPEEKLQIIKEHKQNSLFVGDGINDAAALNLASVSMSFKEGSDLAKNAGDFILMKDDLRLISWCFKLAKKTKNIIKLNLFWAFFY</sequence>
<keyword evidence="4" id="KW-1133">Transmembrane helix</keyword>
<feature type="non-terminal residue" evidence="8">
    <location>
        <position position="172"/>
    </location>
</feature>
<keyword evidence="5" id="KW-0472">Membrane</keyword>